<dbReference type="Pfam" id="PF13242">
    <property type="entry name" value="Hydrolase_like"/>
    <property type="match status" value="1"/>
</dbReference>
<dbReference type="InterPro" id="IPR023214">
    <property type="entry name" value="HAD_sf"/>
</dbReference>
<dbReference type="NCBIfam" id="TIGR01549">
    <property type="entry name" value="HAD-SF-IA-v1"/>
    <property type="match status" value="1"/>
</dbReference>
<keyword evidence="2" id="KW-1185">Reference proteome</keyword>
<protein>
    <submittedName>
        <fullName evidence="1">HAD-superfamily subfamily IIA hydrolase, TIGR01458</fullName>
    </submittedName>
</protein>
<dbReference type="Proteomes" id="UP000192940">
    <property type="component" value="Chromosome I"/>
</dbReference>
<reference evidence="1 2" key="1">
    <citation type="submission" date="2017-04" db="EMBL/GenBank/DDBJ databases">
        <authorList>
            <person name="Afonso C.L."/>
            <person name="Miller P.J."/>
            <person name="Scott M.A."/>
            <person name="Spackman E."/>
            <person name="Goraichik I."/>
            <person name="Dimitrov K.M."/>
            <person name="Suarez D.L."/>
            <person name="Swayne D.E."/>
        </authorList>
    </citation>
    <scope>NUCLEOTIDE SEQUENCE [LARGE SCALE GENOMIC DNA]</scope>
    <source>
        <strain evidence="1 2">N3/975</strain>
    </source>
</reference>
<dbReference type="Gene3D" id="3.40.50.1000">
    <property type="entry name" value="HAD superfamily/HAD-like"/>
    <property type="match status" value="2"/>
</dbReference>
<dbReference type="STRING" id="1313296.SAMN05661091_3664"/>
<dbReference type="GO" id="GO:0005737">
    <property type="term" value="C:cytoplasm"/>
    <property type="evidence" value="ECO:0007669"/>
    <property type="project" value="TreeGrafter"/>
</dbReference>
<accession>A0A1X7HIG8</accession>
<dbReference type="SFLD" id="SFLDS00003">
    <property type="entry name" value="Haloacid_Dehalogenase"/>
    <property type="match status" value="1"/>
</dbReference>
<dbReference type="PANTHER" id="PTHR19288:SF46">
    <property type="entry name" value="HALOACID DEHALOGENASE-LIKE HYDROLASE DOMAIN-CONTAINING PROTEIN 2"/>
    <property type="match status" value="1"/>
</dbReference>
<dbReference type="InterPro" id="IPR006357">
    <property type="entry name" value="HAD-SF_hydro_IIA"/>
</dbReference>
<dbReference type="AlphaFoldDB" id="A0A1X7HIG8"/>
<name>A0A1X7HIG8_9BACL</name>
<gene>
    <name evidence="1" type="ORF">SAMN05661091_3664</name>
</gene>
<dbReference type="EMBL" id="LT840184">
    <property type="protein sequence ID" value="SMF87223.1"/>
    <property type="molecule type" value="Genomic_DNA"/>
</dbReference>
<dbReference type="PANTHER" id="PTHR19288">
    <property type="entry name" value="4-NITROPHENYLPHOSPHATASE-RELATED"/>
    <property type="match status" value="1"/>
</dbReference>
<organism evidence="1 2">
    <name type="scientific">Paenibacillus uliginis N3/975</name>
    <dbReference type="NCBI Taxonomy" id="1313296"/>
    <lineage>
        <taxon>Bacteria</taxon>
        <taxon>Bacillati</taxon>
        <taxon>Bacillota</taxon>
        <taxon>Bacilli</taxon>
        <taxon>Bacillales</taxon>
        <taxon>Paenibacillaceae</taxon>
        <taxon>Paenibacillus</taxon>
    </lineage>
</organism>
<dbReference type="SUPFAM" id="SSF56784">
    <property type="entry name" value="HAD-like"/>
    <property type="match status" value="1"/>
</dbReference>
<dbReference type="InterPro" id="IPR036412">
    <property type="entry name" value="HAD-like_sf"/>
</dbReference>
<evidence type="ECO:0000313" key="2">
    <source>
        <dbReference type="Proteomes" id="UP000192940"/>
    </source>
</evidence>
<keyword evidence="1" id="KW-0378">Hydrolase</keyword>
<dbReference type="GO" id="GO:0016791">
    <property type="term" value="F:phosphatase activity"/>
    <property type="evidence" value="ECO:0007669"/>
    <property type="project" value="TreeGrafter"/>
</dbReference>
<evidence type="ECO:0000313" key="1">
    <source>
        <dbReference type="EMBL" id="SMF87223.1"/>
    </source>
</evidence>
<dbReference type="SFLD" id="SFLDG01129">
    <property type="entry name" value="C1.5:_HAD__Beta-PGM__Phosphata"/>
    <property type="match status" value="1"/>
</dbReference>
<sequence>MKYKGLIMDLEGTLLSSGKALPGAVELMQYSEINKIPVRIITNTVSKSPWDLSGLLATQGIHIPSEHIISPVTVLDEYLNCHNIRTFFFVGPDSFQSQMKTRTSSYETPEAVILCDFEYIETDYKLLNRIYHYLIQGSVLITTSYSEYYLSGGIKKLDTGSFTRMFELVSRQKAVVLGKPSRTIYETAVKQLGCLPSEIISVGDDILTDVPGAKEAGLKPVLVRTGKYRPEDELGSDDCVVVNDLYEFITRMENATLSI</sequence>
<dbReference type="InterPro" id="IPR006439">
    <property type="entry name" value="HAD-SF_hydro_IA"/>
</dbReference>
<dbReference type="RefSeq" id="WP_208914493.1">
    <property type="nucleotide sequence ID" value="NZ_LT840184.1"/>
</dbReference>
<proteinExistence type="predicted"/>
<dbReference type="Pfam" id="PF13344">
    <property type="entry name" value="Hydrolase_6"/>
    <property type="match status" value="1"/>
</dbReference>